<sequence length="185" mass="21292">MIIRKANTQDSPIISEHLFLAMEDLLYEFIGIKNEMKAKEFLLYFVEKENNQYSFQNCFVAEDKNEILGSINIYDGANLEALRAPIVQYIKKHFNINFNPEKETQQGEYYIDTFGVSPNQQGKGVGTKILQYIIKSYTIENQQTLGLLVGEKNPGAEKLYLKLGFECVGRKVLTGKKMKHLQRKP</sequence>
<keyword evidence="2" id="KW-0012">Acyltransferase</keyword>
<name>A0ABW7MKG4_9FLAO</name>
<protein>
    <submittedName>
        <fullName evidence="4">GNAT family N-acetyltransferase</fullName>
    </submittedName>
</protein>
<dbReference type="PANTHER" id="PTHR42919">
    <property type="entry name" value="N-ALPHA-ACETYLTRANSFERASE"/>
    <property type="match status" value="1"/>
</dbReference>
<dbReference type="InterPro" id="IPR000182">
    <property type="entry name" value="GNAT_dom"/>
</dbReference>
<dbReference type="PROSITE" id="PS51186">
    <property type="entry name" value="GNAT"/>
    <property type="match status" value="1"/>
</dbReference>
<comment type="caution">
    <text evidence="4">The sequence shown here is derived from an EMBL/GenBank/DDBJ whole genome shotgun (WGS) entry which is preliminary data.</text>
</comment>
<feature type="domain" description="N-acetyltransferase" evidence="3">
    <location>
        <begin position="1"/>
        <end position="183"/>
    </location>
</feature>
<dbReference type="SUPFAM" id="SSF55729">
    <property type="entry name" value="Acyl-CoA N-acyltransferases (Nat)"/>
    <property type="match status" value="1"/>
</dbReference>
<dbReference type="RefSeq" id="WP_395436599.1">
    <property type="nucleotide sequence ID" value="NZ_JBAWKC010000001.1"/>
</dbReference>
<evidence type="ECO:0000259" key="3">
    <source>
        <dbReference type="PROSITE" id="PS51186"/>
    </source>
</evidence>
<keyword evidence="1" id="KW-0808">Transferase</keyword>
<accession>A0ABW7MKG4</accession>
<evidence type="ECO:0000313" key="4">
    <source>
        <dbReference type="EMBL" id="MFH6767316.1"/>
    </source>
</evidence>
<reference evidence="4 5" key="1">
    <citation type="submission" date="2024-02" db="EMBL/GenBank/DDBJ databases">
        <title>A Gaetbulibacter species isolated from tidal flats and genomic insights of their niches.</title>
        <authorList>
            <person name="Ye Y."/>
        </authorList>
    </citation>
    <scope>NUCLEOTIDE SEQUENCE [LARGE SCALE GENOMIC DNA]</scope>
    <source>
        <strain evidence="4 5">KEM-8</strain>
    </source>
</reference>
<evidence type="ECO:0000256" key="1">
    <source>
        <dbReference type="ARBA" id="ARBA00022679"/>
    </source>
</evidence>
<gene>
    <name evidence="4" type="ORF">V8G56_01100</name>
</gene>
<dbReference type="CDD" id="cd04301">
    <property type="entry name" value="NAT_SF"/>
    <property type="match status" value="1"/>
</dbReference>
<dbReference type="InterPro" id="IPR051556">
    <property type="entry name" value="N-term/lysine_N-AcTrnsfr"/>
</dbReference>
<dbReference type="Proteomes" id="UP001610104">
    <property type="component" value="Unassembled WGS sequence"/>
</dbReference>
<evidence type="ECO:0000313" key="5">
    <source>
        <dbReference type="Proteomes" id="UP001610104"/>
    </source>
</evidence>
<dbReference type="PANTHER" id="PTHR42919:SF8">
    <property type="entry name" value="N-ALPHA-ACETYLTRANSFERASE 50"/>
    <property type="match status" value="1"/>
</dbReference>
<keyword evidence="5" id="KW-1185">Reference proteome</keyword>
<evidence type="ECO:0000256" key="2">
    <source>
        <dbReference type="ARBA" id="ARBA00023315"/>
    </source>
</evidence>
<dbReference type="EMBL" id="JBAWKC010000001">
    <property type="protein sequence ID" value="MFH6767316.1"/>
    <property type="molecule type" value="Genomic_DNA"/>
</dbReference>
<dbReference type="Pfam" id="PF00583">
    <property type="entry name" value="Acetyltransf_1"/>
    <property type="match status" value="1"/>
</dbReference>
<proteinExistence type="predicted"/>
<dbReference type="Gene3D" id="3.40.630.30">
    <property type="match status" value="1"/>
</dbReference>
<dbReference type="InterPro" id="IPR016181">
    <property type="entry name" value="Acyl_CoA_acyltransferase"/>
</dbReference>
<organism evidence="4 5">
    <name type="scientific">Gaetbulibacter aquiaggeris</name>
    <dbReference type="NCBI Taxonomy" id="1735373"/>
    <lineage>
        <taxon>Bacteria</taxon>
        <taxon>Pseudomonadati</taxon>
        <taxon>Bacteroidota</taxon>
        <taxon>Flavobacteriia</taxon>
        <taxon>Flavobacteriales</taxon>
        <taxon>Flavobacteriaceae</taxon>
        <taxon>Gaetbulibacter</taxon>
    </lineage>
</organism>